<comment type="caution">
    <text evidence="1">The sequence shown here is derived from an EMBL/GenBank/DDBJ whole genome shotgun (WGS) entry which is preliminary data.</text>
</comment>
<dbReference type="AlphaFoldDB" id="A0A9R1XJD9"/>
<dbReference type="Proteomes" id="UP000235145">
    <property type="component" value="Unassembled WGS sequence"/>
</dbReference>
<evidence type="ECO:0000313" key="2">
    <source>
        <dbReference type="Proteomes" id="UP000235145"/>
    </source>
</evidence>
<gene>
    <name evidence="1" type="ORF">LSAT_V11C400200340</name>
</gene>
<evidence type="ECO:0000313" key="1">
    <source>
        <dbReference type="EMBL" id="KAJ0212059.1"/>
    </source>
</evidence>
<organism evidence="1 2">
    <name type="scientific">Lactuca sativa</name>
    <name type="common">Garden lettuce</name>
    <dbReference type="NCBI Taxonomy" id="4236"/>
    <lineage>
        <taxon>Eukaryota</taxon>
        <taxon>Viridiplantae</taxon>
        <taxon>Streptophyta</taxon>
        <taxon>Embryophyta</taxon>
        <taxon>Tracheophyta</taxon>
        <taxon>Spermatophyta</taxon>
        <taxon>Magnoliopsida</taxon>
        <taxon>eudicotyledons</taxon>
        <taxon>Gunneridae</taxon>
        <taxon>Pentapetalae</taxon>
        <taxon>asterids</taxon>
        <taxon>campanulids</taxon>
        <taxon>Asterales</taxon>
        <taxon>Asteraceae</taxon>
        <taxon>Cichorioideae</taxon>
        <taxon>Cichorieae</taxon>
        <taxon>Lactucinae</taxon>
        <taxon>Lactuca</taxon>
    </lineage>
</organism>
<keyword evidence="2" id="KW-1185">Reference proteome</keyword>
<protein>
    <submittedName>
        <fullName evidence="1">Uncharacterized protein</fullName>
    </submittedName>
</protein>
<dbReference type="EMBL" id="NBSK02000004">
    <property type="protein sequence ID" value="KAJ0212059.1"/>
    <property type="molecule type" value="Genomic_DNA"/>
</dbReference>
<reference evidence="1 2" key="1">
    <citation type="journal article" date="2017" name="Nat. Commun.">
        <title>Genome assembly with in vitro proximity ligation data and whole-genome triplication in lettuce.</title>
        <authorList>
            <person name="Reyes-Chin-Wo S."/>
            <person name="Wang Z."/>
            <person name="Yang X."/>
            <person name="Kozik A."/>
            <person name="Arikit S."/>
            <person name="Song C."/>
            <person name="Xia L."/>
            <person name="Froenicke L."/>
            <person name="Lavelle D.O."/>
            <person name="Truco M.J."/>
            <person name="Xia R."/>
            <person name="Zhu S."/>
            <person name="Xu C."/>
            <person name="Xu H."/>
            <person name="Xu X."/>
            <person name="Cox K."/>
            <person name="Korf I."/>
            <person name="Meyers B.C."/>
            <person name="Michelmore R.W."/>
        </authorList>
    </citation>
    <scope>NUCLEOTIDE SEQUENCE [LARGE SCALE GENOMIC DNA]</scope>
    <source>
        <strain evidence="2">cv. Salinas</strain>
        <tissue evidence="1">Seedlings</tissue>
    </source>
</reference>
<name>A0A9R1XJD9_LACSA</name>
<sequence>MGLRLIMDLETRSRQNHLRKQSWRAVLTLAYQRLGAVMMFECGHRRTRTTEMMVENDAMTGPVDEQNWVGYWNLGSIDCEIQTIGALG</sequence>
<proteinExistence type="predicted"/>
<accession>A0A9R1XJD9</accession>